<evidence type="ECO:0000313" key="7">
    <source>
        <dbReference type="Proteomes" id="UP000265765"/>
    </source>
</evidence>
<dbReference type="Proteomes" id="UP000265765">
    <property type="component" value="Chromosome"/>
</dbReference>
<dbReference type="InterPro" id="IPR036388">
    <property type="entry name" value="WH-like_DNA-bd_sf"/>
</dbReference>
<dbReference type="AlphaFoldDB" id="A0AAI8KV83"/>
<dbReference type="InterPro" id="IPR003018">
    <property type="entry name" value="GAF"/>
</dbReference>
<sequence length="356" mass="38141">MVASLRERRVERLIDSCYADLDKSALTAEVLRRLPGILPVEAVFFASVDPATLLFTSAVAQDPLAGATPLFLDNEYGRADVNKFAVLARSPEPVMSLDRATRGERSASARYREIMAGLGFGDELRAALIVGHECWGVLCLHREDVEAGFSGADLDLVRRLAPHLAEGLRRDVVRQALTGDGAGSAGGPGVIVLDQGLTLVSISPDAERWLARLEAPEIHGLPLPVYSLAVQLAQSPDTSPETAHRPGSIRLRTTDGQWLTLHATRLRGRAEDRIGVVVEPAPAAELGSLLLAAHGLTPAQSRVTALVLQGCSTREIVARLHVSAYTVQEHLTAVFARFGVSSRRELIAAVLAAKGR</sequence>
<dbReference type="CDD" id="cd06170">
    <property type="entry name" value="LuxR_C_like"/>
    <property type="match status" value="1"/>
</dbReference>
<evidence type="ECO:0000259" key="5">
    <source>
        <dbReference type="SMART" id="SM00421"/>
    </source>
</evidence>
<dbReference type="PANTHER" id="PTHR44688">
    <property type="entry name" value="DNA-BINDING TRANSCRIPTIONAL ACTIVATOR DEVR_DOSR"/>
    <property type="match status" value="1"/>
</dbReference>
<dbReference type="RefSeq" id="WP_120049686.1">
    <property type="nucleotide sequence ID" value="NZ_CP032427.1"/>
</dbReference>
<protein>
    <submittedName>
        <fullName evidence="6">HTH-type transcriptional regulator</fullName>
    </submittedName>
</protein>
<dbReference type="PRINTS" id="PR00038">
    <property type="entry name" value="HTHLUXR"/>
</dbReference>
<evidence type="ECO:0000313" key="6">
    <source>
        <dbReference type="EMBL" id="AYC36164.1"/>
    </source>
</evidence>
<dbReference type="EMBL" id="CP032427">
    <property type="protein sequence ID" value="AYC36164.1"/>
    <property type="molecule type" value="Genomic_DNA"/>
</dbReference>
<name>A0AAI8KV83_9ACTN</name>
<dbReference type="InterPro" id="IPR016032">
    <property type="entry name" value="Sig_transdc_resp-reg_C-effctor"/>
</dbReference>
<dbReference type="InterPro" id="IPR000792">
    <property type="entry name" value="Tscrpt_reg_LuxR_C"/>
</dbReference>
<dbReference type="InterPro" id="IPR029016">
    <property type="entry name" value="GAF-like_dom_sf"/>
</dbReference>
<keyword evidence="3" id="KW-0804">Transcription</keyword>
<dbReference type="GeneID" id="91279359"/>
<evidence type="ECO:0000256" key="2">
    <source>
        <dbReference type="ARBA" id="ARBA00023125"/>
    </source>
</evidence>
<dbReference type="SUPFAM" id="SSF46894">
    <property type="entry name" value="C-terminal effector domain of the bipartite response regulators"/>
    <property type="match status" value="1"/>
</dbReference>
<evidence type="ECO:0000256" key="1">
    <source>
        <dbReference type="ARBA" id="ARBA00023015"/>
    </source>
</evidence>
<dbReference type="Pfam" id="PF00196">
    <property type="entry name" value="GerE"/>
    <property type="match status" value="1"/>
</dbReference>
<dbReference type="Gene3D" id="1.10.10.10">
    <property type="entry name" value="Winged helix-like DNA-binding domain superfamily/Winged helix DNA-binding domain"/>
    <property type="match status" value="1"/>
</dbReference>
<dbReference type="PANTHER" id="PTHR44688:SF16">
    <property type="entry name" value="DNA-BINDING TRANSCRIPTIONAL ACTIVATOR DEVR_DOSR"/>
    <property type="match status" value="1"/>
</dbReference>
<feature type="domain" description="GAF" evidence="4">
    <location>
        <begin position="22"/>
        <end position="178"/>
    </location>
</feature>
<accession>A0AAI8KV83</accession>
<dbReference type="SUPFAM" id="SSF55781">
    <property type="entry name" value="GAF domain-like"/>
    <property type="match status" value="1"/>
</dbReference>
<keyword evidence="1" id="KW-0805">Transcription regulation</keyword>
<dbReference type="Gene3D" id="3.30.450.40">
    <property type="match status" value="1"/>
</dbReference>
<reference evidence="6 7" key="1">
    <citation type="submission" date="2018-09" db="EMBL/GenBank/DDBJ databases">
        <title>Production of Trimethoprim by Streptomyces sp. 3E-1.</title>
        <authorList>
            <person name="Kang H.J."/>
            <person name="Kim S.B."/>
        </authorList>
    </citation>
    <scope>NUCLEOTIDE SEQUENCE [LARGE SCALE GENOMIC DNA]</scope>
    <source>
        <strain evidence="6 7">3E-1</strain>
    </source>
</reference>
<dbReference type="GO" id="GO:0006355">
    <property type="term" value="P:regulation of DNA-templated transcription"/>
    <property type="evidence" value="ECO:0007669"/>
    <property type="project" value="InterPro"/>
</dbReference>
<evidence type="ECO:0000259" key="4">
    <source>
        <dbReference type="SMART" id="SM00065"/>
    </source>
</evidence>
<feature type="domain" description="HTH luxR-type" evidence="5">
    <location>
        <begin position="293"/>
        <end position="350"/>
    </location>
</feature>
<dbReference type="SMART" id="SM00421">
    <property type="entry name" value="HTH_LUXR"/>
    <property type="match status" value="1"/>
</dbReference>
<proteinExistence type="predicted"/>
<gene>
    <name evidence="6" type="ORF">DWG14_00372</name>
</gene>
<evidence type="ECO:0000256" key="3">
    <source>
        <dbReference type="ARBA" id="ARBA00023163"/>
    </source>
</evidence>
<dbReference type="SMART" id="SM00065">
    <property type="entry name" value="GAF"/>
    <property type="match status" value="1"/>
</dbReference>
<dbReference type="KEGG" id="sge:DWG14_00372"/>
<dbReference type="GO" id="GO:0003677">
    <property type="term" value="F:DNA binding"/>
    <property type="evidence" value="ECO:0007669"/>
    <property type="project" value="UniProtKB-KW"/>
</dbReference>
<dbReference type="Pfam" id="PF01590">
    <property type="entry name" value="GAF"/>
    <property type="match status" value="1"/>
</dbReference>
<organism evidence="6 7">
    <name type="scientific">Streptomyces griseorubiginosus</name>
    <dbReference type="NCBI Taxonomy" id="67304"/>
    <lineage>
        <taxon>Bacteria</taxon>
        <taxon>Bacillati</taxon>
        <taxon>Actinomycetota</taxon>
        <taxon>Actinomycetes</taxon>
        <taxon>Kitasatosporales</taxon>
        <taxon>Streptomycetaceae</taxon>
        <taxon>Streptomyces</taxon>
    </lineage>
</organism>
<keyword evidence="2" id="KW-0238">DNA-binding</keyword>